<evidence type="ECO:0000313" key="9">
    <source>
        <dbReference type="Proteomes" id="UP000241848"/>
    </source>
</evidence>
<organism evidence="8 9">
    <name type="scientific">Sulfobacillus acidophilus</name>
    <dbReference type="NCBI Taxonomy" id="53633"/>
    <lineage>
        <taxon>Bacteria</taxon>
        <taxon>Bacillati</taxon>
        <taxon>Bacillota</taxon>
        <taxon>Clostridia</taxon>
        <taxon>Eubacteriales</taxon>
        <taxon>Clostridiales Family XVII. Incertae Sedis</taxon>
        <taxon>Sulfobacillus</taxon>
    </lineage>
</organism>
<comment type="similarity">
    <text evidence="1">In the C-terminal section; belongs to the transposase 35 family.</text>
</comment>
<feature type="domain" description="Cas12f1-like TNB" evidence="7">
    <location>
        <begin position="299"/>
        <end position="362"/>
    </location>
</feature>
<keyword evidence="3" id="KW-0238">DNA-binding</keyword>
<dbReference type="Proteomes" id="UP000241848">
    <property type="component" value="Unassembled WGS sequence"/>
</dbReference>
<feature type="compositionally biased region" description="Basic residues" evidence="5">
    <location>
        <begin position="205"/>
        <end position="240"/>
    </location>
</feature>
<dbReference type="NCBIfam" id="NF040570">
    <property type="entry name" value="guided_TnpB"/>
    <property type="match status" value="1"/>
</dbReference>
<evidence type="ECO:0008006" key="10">
    <source>
        <dbReference type="Google" id="ProtNLM"/>
    </source>
</evidence>
<dbReference type="InterPro" id="IPR010095">
    <property type="entry name" value="Cas12f1-like_TNB"/>
</dbReference>
<dbReference type="AlphaFoldDB" id="A0A2T2WIG3"/>
<sequence>MQETTVFTYRVSLSPTEWERASDTRRAAGDLWTRLVKIHRFCRRRHWPWPTEPQLKAHFKRRFPLHSQTVQAIIEKFCATIDGVRTKRKHGDKQARYPWRFRRYFNPIFKGQALKIQGQHLLLPLGRGREPIRVHLPLAMPSGTIAQAELGYDEIYLTVTRTIPDPVPVPSSKAGGLDMGVIHLGVVSDGEEALAISGRGLRSVKQGHAKAQAKLRKKRSRTKPGSRRRKRLNRAQHRASQKVDRITHNALHHTANQIVAFCLATGITVLYAGDLGTLNHKKRHRRSRRTNQEVGALEFGRLDLYLEYKLRRYGIQLIKISEADTSQTCPRCGHLNKMAGRTYRCRACDYRAHRDGVGAVNILNKGMYGAIRPGEFLVPPRITYRRPVPLKRALRRSPAEPRHVAGGISGGESGGSLRGSLDPRRSHSGSPRISALRAGRFKSRCLARSSQGNGPRRFPDARTR</sequence>
<dbReference type="InterPro" id="IPR001959">
    <property type="entry name" value="Transposase"/>
</dbReference>
<feature type="compositionally biased region" description="Gly residues" evidence="5">
    <location>
        <begin position="407"/>
        <end position="417"/>
    </location>
</feature>
<keyword evidence="4" id="KW-0233">DNA recombination</keyword>
<dbReference type="Pfam" id="PF01385">
    <property type="entry name" value="OrfB_IS605"/>
    <property type="match status" value="1"/>
</dbReference>
<dbReference type="GO" id="GO:0032196">
    <property type="term" value="P:transposition"/>
    <property type="evidence" value="ECO:0007669"/>
    <property type="project" value="UniProtKB-KW"/>
</dbReference>
<proteinExistence type="inferred from homology"/>
<gene>
    <name evidence="8" type="ORF">C7B45_08490</name>
</gene>
<dbReference type="GO" id="GO:0006310">
    <property type="term" value="P:DNA recombination"/>
    <property type="evidence" value="ECO:0007669"/>
    <property type="project" value="UniProtKB-KW"/>
</dbReference>
<accession>A0A2T2WIG3</accession>
<comment type="caution">
    <text evidence="8">The sequence shown here is derived from an EMBL/GenBank/DDBJ whole genome shotgun (WGS) entry which is preliminary data.</text>
</comment>
<evidence type="ECO:0000256" key="3">
    <source>
        <dbReference type="ARBA" id="ARBA00023125"/>
    </source>
</evidence>
<dbReference type="Pfam" id="PF07282">
    <property type="entry name" value="Cas12f1-like_TNB"/>
    <property type="match status" value="1"/>
</dbReference>
<feature type="domain" description="Probable transposase IS891/IS1136/IS1341" evidence="6">
    <location>
        <begin position="166"/>
        <end position="275"/>
    </location>
</feature>
<feature type="region of interest" description="Disordered" evidence="5">
    <location>
        <begin position="204"/>
        <end position="242"/>
    </location>
</feature>
<keyword evidence="2" id="KW-0815">Transposition</keyword>
<evidence type="ECO:0000256" key="5">
    <source>
        <dbReference type="SAM" id="MobiDB-lite"/>
    </source>
</evidence>
<evidence type="ECO:0000259" key="7">
    <source>
        <dbReference type="Pfam" id="PF07282"/>
    </source>
</evidence>
<reference evidence="8 9" key="1">
    <citation type="journal article" date="2014" name="BMC Genomics">
        <title>Comparison of environmental and isolate Sulfobacillus genomes reveals diverse carbon, sulfur, nitrogen, and hydrogen metabolisms.</title>
        <authorList>
            <person name="Justice N.B."/>
            <person name="Norman A."/>
            <person name="Brown C.T."/>
            <person name="Singh A."/>
            <person name="Thomas B.C."/>
            <person name="Banfield J.F."/>
        </authorList>
    </citation>
    <scope>NUCLEOTIDE SEQUENCE [LARGE SCALE GENOMIC DNA]</scope>
    <source>
        <strain evidence="8">AMDSBA3</strain>
    </source>
</reference>
<evidence type="ECO:0000256" key="2">
    <source>
        <dbReference type="ARBA" id="ARBA00022578"/>
    </source>
</evidence>
<dbReference type="GO" id="GO:0003677">
    <property type="term" value="F:DNA binding"/>
    <property type="evidence" value="ECO:0007669"/>
    <property type="project" value="UniProtKB-KW"/>
</dbReference>
<feature type="region of interest" description="Disordered" evidence="5">
    <location>
        <begin position="393"/>
        <end position="464"/>
    </location>
</feature>
<protein>
    <recommendedName>
        <fullName evidence="10">Transposase</fullName>
    </recommendedName>
</protein>
<evidence type="ECO:0000313" key="8">
    <source>
        <dbReference type="EMBL" id="PSR22028.1"/>
    </source>
</evidence>
<evidence type="ECO:0000256" key="4">
    <source>
        <dbReference type="ARBA" id="ARBA00023172"/>
    </source>
</evidence>
<evidence type="ECO:0000256" key="1">
    <source>
        <dbReference type="ARBA" id="ARBA00008761"/>
    </source>
</evidence>
<name>A0A2T2WIG3_9FIRM</name>
<evidence type="ECO:0000259" key="6">
    <source>
        <dbReference type="Pfam" id="PF01385"/>
    </source>
</evidence>
<dbReference type="EMBL" id="PXYV01000023">
    <property type="protein sequence ID" value="PSR22028.1"/>
    <property type="molecule type" value="Genomic_DNA"/>
</dbReference>